<keyword evidence="4" id="KW-1185">Reference proteome</keyword>
<evidence type="ECO:0000313" key="3">
    <source>
        <dbReference type="EMBL" id="KAL3647959.1"/>
    </source>
</evidence>
<dbReference type="PANTHER" id="PTHR44259:SF37">
    <property type="entry name" value="DUF1618 DOMAIN-CONTAINING PROTEIN"/>
    <property type="match status" value="1"/>
</dbReference>
<evidence type="ECO:0000313" key="4">
    <source>
        <dbReference type="Proteomes" id="UP001632038"/>
    </source>
</evidence>
<gene>
    <name evidence="3" type="ORF">CASFOL_008927</name>
</gene>
<dbReference type="InterPro" id="IPR050942">
    <property type="entry name" value="F-box_BR-signaling"/>
</dbReference>
<protein>
    <recommendedName>
        <fullName evidence="2">KIB1-4 beta-propeller domain-containing protein</fullName>
    </recommendedName>
</protein>
<accession>A0ABD3E4F8</accession>
<evidence type="ECO:0000256" key="1">
    <source>
        <dbReference type="SAM" id="MobiDB-lite"/>
    </source>
</evidence>
<reference evidence="4" key="1">
    <citation type="journal article" date="2024" name="IScience">
        <title>Strigolactones Initiate the Formation of Haustorium-like Structures in Castilleja.</title>
        <authorList>
            <person name="Buerger M."/>
            <person name="Peterson D."/>
            <person name="Chory J."/>
        </authorList>
    </citation>
    <scope>NUCLEOTIDE SEQUENCE [LARGE SCALE GENOMIC DNA]</scope>
</reference>
<feature type="compositionally biased region" description="Acidic residues" evidence="1">
    <location>
        <begin position="300"/>
        <end position="310"/>
    </location>
</feature>
<feature type="domain" description="KIB1-4 beta-propeller" evidence="2">
    <location>
        <begin position="71"/>
        <end position="408"/>
    </location>
</feature>
<proteinExistence type="predicted"/>
<dbReference type="AlphaFoldDB" id="A0ABD3E4F8"/>
<comment type="caution">
    <text evidence="3">The sequence shown here is derived from an EMBL/GenBank/DDBJ whole genome shotgun (WGS) entry which is preliminary data.</text>
</comment>
<organism evidence="3 4">
    <name type="scientific">Castilleja foliolosa</name>
    <dbReference type="NCBI Taxonomy" id="1961234"/>
    <lineage>
        <taxon>Eukaryota</taxon>
        <taxon>Viridiplantae</taxon>
        <taxon>Streptophyta</taxon>
        <taxon>Embryophyta</taxon>
        <taxon>Tracheophyta</taxon>
        <taxon>Spermatophyta</taxon>
        <taxon>Magnoliopsida</taxon>
        <taxon>eudicotyledons</taxon>
        <taxon>Gunneridae</taxon>
        <taxon>Pentapetalae</taxon>
        <taxon>asterids</taxon>
        <taxon>lamiids</taxon>
        <taxon>Lamiales</taxon>
        <taxon>Orobanchaceae</taxon>
        <taxon>Pedicularideae</taxon>
        <taxon>Castillejinae</taxon>
        <taxon>Castilleja</taxon>
    </lineage>
</organism>
<dbReference type="EMBL" id="JAVIJP010000009">
    <property type="protein sequence ID" value="KAL3647959.1"/>
    <property type="molecule type" value="Genomic_DNA"/>
</dbReference>
<dbReference type="Proteomes" id="UP001632038">
    <property type="component" value="Unassembled WGS sequence"/>
</dbReference>
<dbReference type="PANTHER" id="PTHR44259">
    <property type="entry name" value="OS07G0183000 PROTEIN-RELATED"/>
    <property type="match status" value="1"/>
</dbReference>
<dbReference type="InterPro" id="IPR005174">
    <property type="entry name" value="KIB1-4_b-propeller"/>
</dbReference>
<feature type="compositionally biased region" description="Polar residues" evidence="1">
    <location>
        <begin position="311"/>
        <end position="324"/>
    </location>
</feature>
<feature type="region of interest" description="Disordered" evidence="1">
    <location>
        <begin position="299"/>
        <end position="324"/>
    </location>
</feature>
<evidence type="ECO:0000259" key="2">
    <source>
        <dbReference type="Pfam" id="PF03478"/>
    </source>
</evidence>
<dbReference type="Pfam" id="PF03478">
    <property type="entry name" value="Beta-prop_KIB1-4"/>
    <property type="match status" value="1"/>
</dbReference>
<sequence length="440" mass="50233">MAPSILKITAATSVRSISRYLNSCRGARIISTVNKSDESRTSSVESRISFISSSYPWLMLSPRSCNTSYELYSFAEKRVLSIPKPDLKYEVESGFRDATKILGSSHGWLACFNRRRRELFLLNPLSGRRVNLPPFHNLSTPESKLSDGKRLIVKKIIITCSDPESEDCQTVMIFGMADRLAICCPGRSSPEWTLIGQSKCYLDVVYWFKHELFFSLTYISRLDAWDLRNPLSPSLVWSCHFDDLEEEFDNGGEPSLSDSDVTERKYSQKRKYPVVSKQGELYLVQRYINCWMMPDGSCAPDDDDSDDDMENNNLRDPSKTIMENNNLRYPSKTVDFNVYKIVVDGDRRKKVLMGGHLDGLVMFIGDPSHVIAIPADEANGFQPNSICFTEDDHGFFSSHHGTDNGIFDYKKKTFSSCYYPIDYERLKNKMCPPPLWITPN</sequence>
<name>A0ABD3E4F8_9LAMI</name>